<feature type="signal peptide" evidence="1">
    <location>
        <begin position="1"/>
        <end position="21"/>
    </location>
</feature>
<evidence type="ECO:0000313" key="2">
    <source>
        <dbReference type="EMBL" id="GAA0724870.1"/>
    </source>
</evidence>
<reference evidence="3" key="1">
    <citation type="journal article" date="2019" name="Int. J. Syst. Evol. Microbiol.">
        <title>The Global Catalogue of Microorganisms (GCM) 10K type strain sequencing project: providing services to taxonomists for standard genome sequencing and annotation.</title>
        <authorList>
            <consortium name="The Broad Institute Genomics Platform"/>
            <consortium name="The Broad Institute Genome Sequencing Center for Infectious Disease"/>
            <person name="Wu L."/>
            <person name="Ma J."/>
        </authorList>
    </citation>
    <scope>NUCLEOTIDE SEQUENCE [LARGE SCALE GENOMIC DNA]</scope>
    <source>
        <strain evidence="3">JCM 15974</strain>
    </source>
</reference>
<evidence type="ECO:0000256" key="1">
    <source>
        <dbReference type="SAM" id="SignalP"/>
    </source>
</evidence>
<comment type="caution">
    <text evidence="2">The sequence shown here is derived from an EMBL/GenBank/DDBJ whole genome shotgun (WGS) entry which is preliminary data.</text>
</comment>
<gene>
    <name evidence="2" type="ORF">GCM10009430_29760</name>
</gene>
<organism evidence="2 3">
    <name type="scientific">Aquimarina litoralis</name>
    <dbReference type="NCBI Taxonomy" id="584605"/>
    <lineage>
        <taxon>Bacteria</taxon>
        <taxon>Pseudomonadati</taxon>
        <taxon>Bacteroidota</taxon>
        <taxon>Flavobacteriia</taxon>
        <taxon>Flavobacteriales</taxon>
        <taxon>Flavobacteriaceae</taxon>
        <taxon>Aquimarina</taxon>
    </lineage>
</organism>
<protein>
    <submittedName>
        <fullName evidence="2">Uncharacterized protein</fullName>
    </submittedName>
</protein>
<name>A0ABP3U5M0_9FLAO</name>
<keyword evidence="3" id="KW-1185">Reference proteome</keyword>
<keyword evidence="1" id="KW-0732">Signal</keyword>
<dbReference type="Proteomes" id="UP001501758">
    <property type="component" value="Unassembled WGS sequence"/>
</dbReference>
<feature type="chain" id="PRO_5045627469" evidence="1">
    <location>
        <begin position="22"/>
        <end position="285"/>
    </location>
</feature>
<dbReference type="EMBL" id="BAAAGE010000003">
    <property type="protein sequence ID" value="GAA0724870.1"/>
    <property type="molecule type" value="Genomic_DNA"/>
</dbReference>
<accession>A0ABP3U5M0</accession>
<evidence type="ECO:0000313" key="3">
    <source>
        <dbReference type="Proteomes" id="UP001501758"/>
    </source>
</evidence>
<sequence length="285" mass="32209">MNITRVFFFGFALFLMNNLCAQNSVNDYKYVIVPEGYVFLGKNDDYQLNSLTKFLFEKYGFTAFIRGEDLPEDLKTNGCKGLRADVRRNSGLLKTKLIVDLIDCNGIVVFSTKEGTSREKEYKKAYHEALRKAFKDIQALNYKYSGKKDNTIAVSVPQSNTTTEVKSSMATKSALEDMDTPIKEQSNKGEVNQKNDVSTDKTISLMYNDEIYLLNKREFGFELSQKKGESIVSLGKILKSSRKNDYIVNAGDLSGSGYFDAFGNFILDRINPATDKLITDTFARQ</sequence>
<proteinExistence type="predicted"/>